<dbReference type="Gene3D" id="3.40.1230.10">
    <property type="entry name" value="MTH938-like"/>
    <property type="match status" value="1"/>
</dbReference>
<dbReference type="SUPFAM" id="SSF64076">
    <property type="entry name" value="MTH938-like"/>
    <property type="match status" value="1"/>
</dbReference>
<dbReference type="AlphaFoldDB" id="A0A1M6JNP9"/>
<evidence type="ECO:0000313" key="2">
    <source>
        <dbReference type="Proteomes" id="UP000184052"/>
    </source>
</evidence>
<dbReference type="EMBL" id="FQZL01000022">
    <property type="protein sequence ID" value="SHJ48262.1"/>
    <property type="molecule type" value="Genomic_DNA"/>
</dbReference>
<reference evidence="1 2" key="1">
    <citation type="submission" date="2016-11" db="EMBL/GenBank/DDBJ databases">
        <authorList>
            <person name="Jaros S."/>
            <person name="Januszkiewicz K."/>
            <person name="Wedrychowicz H."/>
        </authorList>
    </citation>
    <scope>NUCLEOTIDE SEQUENCE [LARGE SCALE GENOMIC DNA]</scope>
    <source>
        <strain evidence="1 2">DSM 17477</strain>
    </source>
</reference>
<dbReference type="STRING" id="1121476.SAMN02745751_02671"/>
<dbReference type="InterPro" id="IPR007523">
    <property type="entry name" value="NDUFAF3/AAMDC"/>
</dbReference>
<protein>
    <recommendedName>
        <fullName evidence="3">Mth938-like domain-containing protein</fullName>
    </recommendedName>
</protein>
<accession>A0A1M6JNP9</accession>
<dbReference type="GO" id="GO:0005737">
    <property type="term" value="C:cytoplasm"/>
    <property type="evidence" value="ECO:0007669"/>
    <property type="project" value="TreeGrafter"/>
</dbReference>
<dbReference type="Proteomes" id="UP000184052">
    <property type="component" value="Unassembled WGS sequence"/>
</dbReference>
<proteinExistence type="predicted"/>
<dbReference type="PANTHER" id="PTHR15811:SF5">
    <property type="entry name" value="MTH938 DOMAIN-CONTAINING PROTEIN"/>
    <property type="match status" value="1"/>
</dbReference>
<sequence>MFDDPKGPIEHYSWGKFIILGEEHSEEGDSRIGKGKDIRLTGDKVRRWKARKGHVLNISMVDKVIDRNIKILVIGNGANGALTVPEEVVNYLLENGFEKVIVERTPEACRRYNKLYHAGEQVALLAHGTC</sequence>
<keyword evidence="2" id="KW-1185">Reference proteome</keyword>
<name>A0A1M6JNP9_9FIRM</name>
<dbReference type="RefSeq" id="WP_073050072.1">
    <property type="nucleotide sequence ID" value="NZ_FQZL01000022.1"/>
</dbReference>
<dbReference type="PANTHER" id="PTHR15811">
    <property type="entry name" value="MTH938 DOMAIN-CONTAINING PROTEIN"/>
    <property type="match status" value="1"/>
</dbReference>
<dbReference type="InterPro" id="IPR036748">
    <property type="entry name" value="MTH938-like_sf"/>
</dbReference>
<evidence type="ECO:0008006" key="3">
    <source>
        <dbReference type="Google" id="ProtNLM"/>
    </source>
</evidence>
<dbReference type="Pfam" id="PF04430">
    <property type="entry name" value="DUF498"/>
    <property type="match status" value="1"/>
</dbReference>
<evidence type="ECO:0000313" key="1">
    <source>
        <dbReference type="EMBL" id="SHJ48262.1"/>
    </source>
</evidence>
<organism evidence="1 2">
    <name type="scientific">Dethiosulfatibacter aminovorans DSM 17477</name>
    <dbReference type="NCBI Taxonomy" id="1121476"/>
    <lineage>
        <taxon>Bacteria</taxon>
        <taxon>Bacillati</taxon>
        <taxon>Bacillota</taxon>
        <taxon>Tissierellia</taxon>
        <taxon>Dethiosulfatibacter</taxon>
    </lineage>
</organism>
<gene>
    <name evidence="1" type="ORF">SAMN02745751_02671</name>
</gene>
<dbReference type="OrthoDB" id="1493668at2"/>